<evidence type="ECO:0000313" key="3">
    <source>
        <dbReference type="Proteomes" id="UP000032568"/>
    </source>
</evidence>
<name>A0AAF0C4V4_9GAMM</name>
<dbReference type="InterPro" id="IPR007433">
    <property type="entry name" value="DUF481"/>
</dbReference>
<sequence length="258" mass="29168">MTSKLATAVLCLVPLAATAAENSEQPASPFTTSAELGFLYQTGNTKSADIKTGFDLKYEEEKWKSIFEFDLLVKKTETEDEDGDTSMDTSDQKWELVSQTNYTLGVEEKNYVYGNFAYKDDRFSSFENQSSLSLGWGRRWYESETASFDADIGPGFKRDVLKDTDDSSGETSNSFIIQAQALYLRKLNEHVEFRQQFTAKYSPKSGENSTYKAESSITTKLIETLQLKFSFTIDHNTEVEADKENTDTQTAMTLVYSF</sequence>
<reference evidence="2 3" key="2">
    <citation type="journal article" date="2022" name="Mar. Drugs">
        <title>Bioassay-Guided Fractionation Leads to the Detection of Cholic Acid Generated by the Rare Thalassomonas sp.</title>
        <authorList>
            <person name="Pheiffer F."/>
            <person name="Schneider Y.K."/>
            <person name="Hansen E.H."/>
            <person name="Andersen J.H."/>
            <person name="Isaksson J."/>
            <person name="Busche T."/>
            <person name="R C."/>
            <person name="Kalinowski J."/>
            <person name="Zyl L.V."/>
            <person name="Trindade M."/>
        </authorList>
    </citation>
    <scope>NUCLEOTIDE SEQUENCE [LARGE SCALE GENOMIC DNA]</scope>
    <source>
        <strain evidence="2 3">A5K-106</strain>
    </source>
</reference>
<dbReference type="Proteomes" id="UP000032568">
    <property type="component" value="Chromosome"/>
</dbReference>
<proteinExistence type="predicted"/>
<protein>
    <submittedName>
        <fullName evidence="2">DUF481 domain-containing protein</fullName>
    </submittedName>
</protein>
<gene>
    <name evidence="2" type="ORF">SG35_007290</name>
</gene>
<keyword evidence="1" id="KW-0732">Signal</keyword>
<evidence type="ECO:0000256" key="1">
    <source>
        <dbReference type="SAM" id="SignalP"/>
    </source>
</evidence>
<dbReference type="EMBL" id="CP059735">
    <property type="protein sequence ID" value="WDE00436.1"/>
    <property type="molecule type" value="Genomic_DNA"/>
</dbReference>
<reference evidence="2 3" key="1">
    <citation type="journal article" date="2015" name="Genome Announc.">
        <title>Draft Genome Sequences of Marine Isolates of Thalassomonas viridans and Thalassomonas actiniarum.</title>
        <authorList>
            <person name="Olonade I."/>
            <person name="van Zyl L.J."/>
            <person name="Trindade M."/>
        </authorList>
    </citation>
    <scope>NUCLEOTIDE SEQUENCE [LARGE SCALE GENOMIC DNA]</scope>
    <source>
        <strain evidence="2 3">A5K-106</strain>
    </source>
</reference>
<dbReference type="KEGG" id="tact:SG35_007290"/>
<dbReference type="Pfam" id="PF04338">
    <property type="entry name" value="DUF481"/>
    <property type="match status" value="1"/>
</dbReference>
<accession>A0AAF0C4V4</accession>
<dbReference type="AlphaFoldDB" id="A0AAF0C4V4"/>
<organism evidence="2 3">
    <name type="scientific">Thalassomonas actiniarum</name>
    <dbReference type="NCBI Taxonomy" id="485447"/>
    <lineage>
        <taxon>Bacteria</taxon>
        <taxon>Pseudomonadati</taxon>
        <taxon>Pseudomonadota</taxon>
        <taxon>Gammaproteobacteria</taxon>
        <taxon>Alteromonadales</taxon>
        <taxon>Colwelliaceae</taxon>
        <taxon>Thalassomonas</taxon>
    </lineage>
</organism>
<dbReference type="RefSeq" id="WP_044830616.1">
    <property type="nucleotide sequence ID" value="NZ_CP059735.1"/>
</dbReference>
<feature type="signal peptide" evidence="1">
    <location>
        <begin position="1"/>
        <end position="19"/>
    </location>
</feature>
<keyword evidence="3" id="KW-1185">Reference proteome</keyword>
<feature type="chain" id="PRO_5041952799" evidence="1">
    <location>
        <begin position="20"/>
        <end position="258"/>
    </location>
</feature>
<evidence type="ECO:0000313" key="2">
    <source>
        <dbReference type="EMBL" id="WDE00436.1"/>
    </source>
</evidence>